<proteinExistence type="predicted"/>
<feature type="region of interest" description="Disordered" evidence="1">
    <location>
        <begin position="70"/>
        <end position="89"/>
    </location>
</feature>
<dbReference type="Proteomes" id="UP001642540">
    <property type="component" value="Unassembled WGS sequence"/>
</dbReference>
<reference evidence="2 3" key="1">
    <citation type="submission" date="2024-08" db="EMBL/GenBank/DDBJ databases">
        <authorList>
            <person name="Cucini C."/>
            <person name="Frati F."/>
        </authorList>
    </citation>
    <scope>NUCLEOTIDE SEQUENCE [LARGE SCALE GENOMIC DNA]</scope>
</reference>
<protein>
    <submittedName>
        <fullName evidence="2">Uncharacterized protein</fullName>
    </submittedName>
</protein>
<evidence type="ECO:0000313" key="2">
    <source>
        <dbReference type="EMBL" id="CAL8131814.1"/>
    </source>
</evidence>
<keyword evidence="3" id="KW-1185">Reference proteome</keyword>
<evidence type="ECO:0000256" key="1">
    <source>
        <dbReference type="SAM" id="MobiDB-lite"/>
    </source>
</evidence>
<evidence type="ECO:0000313" key="3">
    <source>
        <dbReference type="Proteomes" id="UP001642540"/>
    </source>
</evidence>
<gene>
    <name evidence="2" type="ORF">ODALV1_LOCUS24336</name>
</gene>
<name>A0ABP1RNQ2_9HEXA</name>
<sequence length="188" mass="21749">MDLTNLKEIHNLDLSSNHISDNTSRIYREKLQLAIIGRPKKRKNQLVKFVEVKMIQPVLLRRTREEMKRTRNEAHVMSKRRRLENASVESAPSGLPNGWWAKYQPTDILAIDCEHVHYRTLKGRERVKAGSVSVVDYRGEQIYYAEIKHERGSFLVNKCNMKVNGFNENSLVNGKDLEVVMAEVGALF</sequence>
<organism evidence="2 3">
    <name type="scientific">Orchesella dallaii</name>
    <dbReference type="NCBI Taxonomy" id="48710"/>
    <lineage>
        <taxon>Eukaryota</taxon>
        <taxon>Metazoa</taxon>
        <taxon>Ecdysozoa</taxon>
        <taxon>Arthropoda</taxon>
        <taxon>Hexapoda</taxon>
        <taxon>Collembola</taxon>
        <taxon>Entomobryomorpha</taxon>
        <taxon>Entomobryoidea</taxon>
        <taxon>Orchesellidae</taxon>
        <taxon>Orchesellinae</taxon>
        <taxon>Orchesella</taxon>
    </lineage>
</organism>
<accession>A0ABP1RNQ2</accession>
<dbReference type="EMBL" id="CAXLJM020000090">
    <property type="protein sequence ID" value="CAL8131814.1"/>
    <property type="molecule type" value="Genomic_DNA"/>
</dbReference>
<comment type="caution">
    <text evidence="2">The sequence shown here is derived from an EMBL/GenBank/DDBJ whole genome shotgun (WGS) entry which is preliminary data.</text>
</comment>